<evidence type="ECO:0000256" key="4">
    <source>
        <dbReference type="ARBA" id="ARBA00022777"/>
    </source>
</evidence>
<dbReference type="GO" id="GO:0000160">
    <property type="term" value="P:phosphorelay signal transduction system"/>
    <property type="evidence" value="ECO:0007669"/>
    <property type="project" value="UniProtKB-KW"/>
</dbReference>
<feature type="transmembrane region" description="Helical" evidence="6">
    <location>
        <begin position="117"/>
        <end position="138"/>
    </location>
</feature>
<dbReference type="EMBL" id="JABCUR010000003">
    <property type="protein sequence ID" value="NMW64895.1"/>
    <property type="molecule type" value="Genomic_DNA"/>
</dbReference>
<name>A0A7Y0Y794_9ACTO</name>
<dbReference type="Gene3D" id="3.30.565.10">
    <property type="entry name" value="Histidine kinase-like ATPase, C-terminal domain"/>
    <property type="match status" value="1"/>
</dbReference>
<evidence type="ECO:0000256" key="3">
    <source>
        <dbReference type="ARBA" id="ARBA00022679"/>
    </source>
</evidence>
<evidence type="ECO:0000256" key="6">
    <source>
        <dbReference type="SAM" id="Phobius"/>
    </source>
</evidence>
<accession>A0A7Y0Y794</accession>
<dbReference type="EC" id="2.7.13.3" evidence="2"/>
<feature type="transmembrane region" description="Helical" evidence="6">
    <location>
        <begin position="31"/>
        <end position="49"/>
    </location>
</feature>
<evidence type="ECO:0000256" key="1">
    <source>
        <dbReference type="ARBA" id="ARBA00000085"/>
    </source>
</evidence>
<evidence type="ECO:0000313" key="8">
    <source>
        <dbReference type="EMBL" id="NMX04510.1"/>
    </source>
</evidence>
<keyword evidence="6" id="KW-1133">Transmembrane helix</keyword>
<evidence type="ECO:0000256" key="2">
    <source>
        <dbReference type="ARBA" id="ARBA00012438"/>
    </source>
</evidence>
<dbReference type="AlphaFoldDB" id="A0A7Y0Y794"/>
<proteinExistence type="predicted"/>
<evidence type="ECO:0000313" key="7">
    <source>
        <dbReference type="EMBL" id="NMW64895.1"/>
    </source>
</evidence>
<dbReference type="EMBL" id="JABCUS010000052">
    <property type="protein sequence ID" value="NMX04510.1"/>
    <property type="molecule type" value="Genomic_DNA"/>
</dbReference>
<comment type="catalytic activity">
    <reaction evidence="1">
        <text>ATP + protein L-histidine = ADP + protein N-phospho-L-histidine.</text>
        <dbReference type="EC" id="2.7.13.3"/>
    </reaction>
</comment>
<dbReference type="Proteomes" id="UP000575397">
    <property type="component" value="Unassembled WGS sequence"/>
</dbReference>
<feature type="transmembrane region" description="Helical" evidence="6">
    <location>
        <begin position="56"/>
        <end position="87"/>
    </location>
</feature>
<keyword evidence="6" id="KW-0472">Membrane</keyword>
<keyword evidence="5" id="KW-0902">Two-component regulatory system</keyword>
<dbReference type="InterPro" id="IPR050482">
    <property type="entry name" value="Sensor_HK_TwoCompSys"/>
</dbReference>
<reference evidence="9 10" key="1">
    <citation type="submission" date="2020-04" db="EMBL/GenBank/DDBJ databases">
        <title>Antimicrobial susceptibility and clonality of vaginal-derived multi-drug resistant Mobiluncus isolates in China.</title>
        <authorList>
            <person name="Zhang X."/>
        </authorList>
    </citation>
    <scope>NUCLEOTIDE SEQUENCE [LARGE SCALE GENOMIC DNA]</scope>
    <source>
        <strain evidence="8 9">12</strain>
        <strain evidence="7 10">13</strain>
    </source>
</reference>
<protein>
    <recommendedName>
        <fullName evidence="2">histidine kinase</fullName>
        <ecNumber evidence="2">2.7.13.3</ecNumber>
    </recommendedName>
</protein>
<dbReference type="PANTHER" id="PTHR24421:SF10">
    <property type="entry name" value="NITRATE_NITRITE SENSOR PROTEIN NARQ"/>
    <property type="match status" value="1"/>
</dbReference>
<gene>
    <name evidence="8" type="ORF">HHJ77_11555</name>
    <name evidence="7" type="ORF">HHJ78_04955</name>
</gene>
<keyword evidence="6" id="KW-0812">Transmembrane</keyword>
<dbReference type="GO" id="GO:0004673">
    <property type="term" value="F:protein histidine kinase activity"/>
    <property type="evidence" value="ECO:0007669"/>
    <property type="project" value="UniProtKB-EC"/>
</dbReference>
<sequence>MQKYVFIGLAVFFCAMDAHYAYIESNPSDSAPPYVLIILFVLFCLHGWFSPWSDIAYVIFVDFVTLVSPLSDNLGFAMIATSAIAISWLAENWVWQGILIYFSTRICLYINHSNTQFVLFDTAMQLAIVLVFGLFLRWQRNRAEKFHSDLKAARKSVENVKAQLRRELATQLHDTIAKDLAQISLDAQKLRDDPSSVTPEALAELAREASAAARRIRPMILNLDINRESISLDKALEESRKMLTTRGITLEIITPPGLHTSLTRQQQIVSSLVVRESASNILKYAPENSFASMELTVDEERNLSIYTQNRVAEHPDASITGGFGLRNLEDKISSECGELLFGKSGDMWTLSAEIPYRKGVTP</sequence>
<organism evidence="8 9">
    <name type="scientific">Mobiluncus mulieris</name>
    <dbReference type="NCBI Taxonomy" id="2052"/>
    <lineage>
        <taxon>Bacteria</taxon>
        <taxon>Bacillati</taxon>
        <taxon>Actinomycetota</taxon>
        <taxon>Actinomycetes</taxon>
        <taxon>Actinomycetales</taxon>
        <taxon>Actinomycetaceae</taxon>
        <taxon>Mobiluncus</taxon>
    </lineage>
</organism>
<dbReference type="InterPro" id="IPR036890">
    <property type="entry name" value="HATPase_C_sf"/>
</dbReference>
<evidence type="ECO:0000256" key="5">
    <source>
        <dbReference type="ARBA" id="ARBA00023012"/>
    </source>
</evidence>
<keyword evidence="4 8" id="KW-0418">Kinase</keyword>
<dbReference type="Proteomes" id="UP000578252">
    <property type="component" value="Unassembled WGS sequence"/>
</dbReference>
<comment type="caution">
    <text evidence="8">The sequence shown here is derived from an EMBL/GenBank/DDBJ whole genome shotgun (WGS) entry which is preliminary data.</text>
</comment>
<evidence type="ECO:0000313" key="9">
    <source>
        <dbReference type="Proteomes" id="UP000575397"/>
    </source>
</evidence>
<dbReference type="PANTHER" id="PTHR24421">
    <property type="entry name" value="NITRATE/NITRITE SENSOR PROTEIN NARX-RELATED"/>
    <property type="match status" value="1"/>
</dbReference>
<evidence type="ECO:0000313" key="10">
    <source>
        <dbReference type="Proteomes" id="UP000578252"/>
    </source>
</evidence>
<keyword evidence="3" id="KW-0808">Transferase</keyword>